<comment type="caution">
    <text evidence="2">The sequence shown here is derived from an EMBL/GenBank/DDBJ whole genome shotgun (WGS) entry which is preliminary data.</text>
</comment>
<keyword evidence="3" id="KW-1185">Reference proteome</keyword>
<organism evidence="2 3">
    <name type="scientific">Saccharopolyspora rosea</name>
    <dbReference type="NCBI Taxonomy" id="524884"/>
    <lineage>
        <taxon>Bacteria</taxon>
        <taxon>Bacillati</taxon>
        <taxon>Actinomycetota</taxon>
        <taxon>Actinomycetes</taxon>
        <taxon>Pseudonocardiales</taxon>
        <taxon>Pseudonocardiaceae</taxon>
        <taxon>Saccharopolyspora</taxon>
    </lineage>
</organism>
<gene>
    <name evidence="2" type="ORF">ACFQ16_07780</name>
</gene>
<proteinExistence type="predicted"/>
<dbReference type="Proteomes" id="UP001597018">
    <property type="component" value="Unassembled WGS sequence"/>
</dbReference>
<evidence type="ECO:0008006" key="4">
    <source>
        <dbReference type="Google" id="ProtNLM"/>
    </source>
</evidence>
<dbReference type="RefSeq" id="WP_345599975.1">
    <property type="nucleotide sequence ID" value="NZ_BAABLT010000001.1"/>
</dbReference>
<evidence type="ECO:0000313" key="2">
    <source>
        <dbReference type="EMBL" id="MFD0919640.1"/>
    </source>
</evidence>
<evidence type="ECO:0000256" key="1">
    <source>
        <dbReference type="SAM" id="MobiDB-lite"/>
    </source>
</evidence>
<evidence type="ECO:0000313" key="3">
    <source>
        <dbReference type="Proteomes" id="UP001597018"/>
    </source>
</evidence>
<accession>A0ABW3FS42</accession>
<dbReference type="EMBL" id="JBHTIW010000003">
    <property type="protein sequence ID" value="MFD0919640.1"/>
    <property type="molecule type" value="Genomic_DNA"/>
</dbReference>
<reference evidence="3" key="1">
    <citation type="journal article" date="2019" name="Int. J. Syst. Evol. Microbiol.">
        <title>The Global Catalogue of Microorganisms (GCM) 10K type strain sequencing project: providing services to taxonomists for standard genome sequencing and annotation.</title>
        <authorList>
            <consortium name="The Broad Institute Genomics Platform"/>
            <consortium name="The Broad Institute Genome Sequencing Center for Infectious Disease"/>
            <person name="Wu L."/>
            <person name="Ma J."/>
        </authorList>
    </citation>
    <scope>NUCLEOTIDE SEQUENCE [LARGE SCALE GENOMIC DNA]</scope>
    <source>
        <strain evidence="3">CCUG 56401</strain>
    </source>
</reference>
<sequence length="174" mass="18334">MNNHTGRLGRALETLGAWQEAGGVDDADTRLRLANQLIGIAEHEIIDAELAVGHAVRDVNDAEEAADVAWTAELQPAGTPTQHPSAPRAGPHCGSTSCGVQSHGNTSAVTGSPSRFWRCSASDASSKLLKAQQAVVTGPRTSPHLRMVRPAMSHSSLGRPAFYCGIGLNRPMPR</sequence>
<name>A0ABW3FS42_9PSEU</name>
<protein>
    <recommendedName>
        <fullName evidence="4">DUF222 domain-containing protein</fullName>
    </recommendedName>
</protein>
<feature type="region of interest" description="Disordered" evidence="1">
    <location>
        <begin position="77"/>
        <end position="97"/>
    </location>
</feature>